<feature type="compositionally biased region" description="Basic and acidic residues" evidence="3">
    <location>
        <begin position="661"/>
        <end position="675"/>
    </location>
</feature>
<dbReference type="EMBL" id="JARKIB010000137">
    <property type="protein sequence ID" value="KAJ7733645.1"/>
    <property type="molecule type" value="Genomic_DNA"/>
</dbReference>
<keyword evidence="2" id="KW-0479">Metal-binding</keyword>
<keyword evidence="2" id="KW-0863">Zinc-finger</keyword>
<dbReference type="Gene3D" id="4.10.60.10">
    <property type="entry name" value="Zinc finger, CCHC-type"/>
    <property type="match status" value="3"/>
</dbReference>
<feature type="compositionally biased region" description="Low complexity" evidence="3">
    <location>
        <begin position="899"/>
        <end position="918"/>
    </location>
</feature>
<keyword evidence="6" id="KW-1185">Reference proteome</keyword>
<dbReference type="Pfam" id="PF00098">
    <property type="entry name" value="zf-CCHC"/>
    <property type="match status" value="3"/>
</dbReference>
<evidence type="ECO:0000256" key="3">
    <source>
        <dbReference type="SAM" id="MobiDB-lite"/>
    </source>
</evidence>
<feature type="compositionally biased region" description="Low complexity" evidence="3">
    <location>
        <begin position="844"/>
        <end position="855"/>
    </location>
</feature>
<comment type="caution">
    <text evidence="5">The sequence shown here is derived from an EMBL/GenBank/DDBJ whole genome shotgun (WGS) entry which is preliminary data.</text>
</comment>
<evidence type="ECO:0000256" key="2">
    <source>
        <dbReference type="PROSITE-ProRule" id="PRU00047"/>
    </source>
</evidence>
<feature type="region of interest" description="Disordered" evidence="3">
    <location>
        <begin position="70"/>
        <end position="100"/>
    </location>
</feature>
<feature type="domain" description="CCHC-type" evidence="4">
    <location>
        <begin position="1077"/>
        <end position="1092"/>
    </location>
</feature>
<evidence type="ECO:0000313" key="5">
    <source>
        <dbReference type="EMBL" id="KAJ7733645.1"/>
    </source>
</evidence>
<feature type="region of interest" description="Disordered" evidence="3">
    <location>
        <begin position="1045"/>
        <end position="1068"/>
    </location>
</feature>
<dbReference type="SMART" id="SM00343">
    <property type="entry name" value="ZnF_C2HC"/>
    <property type="match status" value="6"/>
</dbReference>
<dbReference type="GO" id="GO:0008270">
    <property type="term" value="F:zinc ion binding"/>
    <property type="evidence" value="ECO:0007669"/>
    <property type="project" value="UniProtKB-KW"/>
</dbReference>
<dbReference type="PANTHER" id="PTHR23002">
    <property type="entry name" value="ZINC FINGER CCHC DOMAIN CONTAINING PROTEIN"/>
    <property type="match status" value="1"/>
</dbReference>
<keyword evidence="1" id="KW-0507">mRNA processing</keyword>
<feature type="domain" description="CCHC-type" evidence="4">
    <location>
        <begin position="999"/>
        <end position="1014"/>
    </location>
</feature>
<organism evidence="5 6">
    <name type="scientific">Mycena metata</name>
    <dbReference type="NCBI Taxonomy" id="1033252"/>
    <lineage>
        <taxon>Eukaryota</taxon>
        <taxon>Fungi</taxon>
        <taxon>Dikarya</taxon>
        <taxon>Basidiomycota</taxon>
        <taxon>Agaricomycotina</taxon>
        <taxon>Agaricomycetes</taxon>
        <taxon>Agaricomycetidae</taxon>
        <taxon>Agaricales</taxon>
        <taxon>Marasmiineae</taxon>
        <taxon>Mycenaceae</taxon>
        <taxon>Mycena</taxon>
    </lineage>
</organism>
<feature type="compositionally biased region" description="Polar residues" evidence="3">
    <location>
        <begin position="770"/>
        <end position="787"/>
    </location>
</feature>
<feature type="region of interest" description="Disordered" evidence="3">
    <location>
        <begin position="704"/>
        <end position="990"/>
    </location>
</feature>
<protein>
    <recommendedName>
        <fullName evidence="4">CCHC-type domain-containing protein</fullName>
    </recommendedName>
</protein>
<feature type="region of interest" description="Disordered" evidence="3">
    <location>
        <begin position="509"/>
        <end position="531"/>
    </location>
</feature>
<accession>A0AAD7MUJ5</accession>
<feature type="region of interest" description="Disordered" evidence="3">
    <location>
        <begin position="574"/>
        <end position="675"/>
    </location>
</feature>
<dbReference type="AlphaFoldDB" id="A0AAD7MUJ5"/>
<reference evidence="5" key="1">
    <citation type="submission" date="2023-03" db="EMBL/GenBank/DDBJ databases">
        <title>Massive genome expansion in bonnet fungi (Mycena s.s.) driven by repeated elements and novel gene families across ecological guilds.</title>
        <authorList>
            <consortium name="Lawrence Berkeley National Laboratory"/>
            <person name="Harder C.B."/>
            <person name="Miyauchi S."/>
            <person name="Viragh M."/>
            <person name="Kuo A."/>
            <person name="Thoen E."/>
            <person name="Andreopoulos B."/>
            <person name="Lu D."/>
            <person name="Skrede I."/>
            <person name="Drula E."/>
            <person name="Henrissat B."/>
            <person name="Morin E."/>
            <person name="Kohler A."/>
            <person name="Barry K."/>
            <person name="LaButti K."/>
            <person name="Morin E."/>
            <person name="Salamov A."/>
            <person name="Lipzen A."/>
            <person name="Mereny Z."/>
            <person name="Hegedus B."/>
            <person name="Baldrian P."/>
            <person name="Stursova M."/>
            <person name="Weitz H."/>
            <person name="Taylor A."/>
            <person name="Grigoriev I.V."/>
            <person name="Nagy L.G."/>
            <person name="Martin F."/>
            <person name="Kauserud H."/>
        </authorList>
    </citation>
    <scope>NUCLEOTIDE SEQUENCE</scope>
    <source>
        <strain evidence="5">CBHHK182m</strain>
    </source>
</reference>
<evidence type="ECO:0000256" key="1">
    <source>
        <dbReference type="ARBA" id="ARBA00022664"/>
    </source>
</evidence>
<keyword evidence="2" id="KW-0862">Zinc</keyword>
<dbReference type="SUPFAM" id="SSF57756">
    <property type="entry name" value="Retrovirus zinc finger-like domains"/>
    <property type="match status" value="3"/>
</dbReference>
<dbReference type="Proteomes" id="UP001215598">
    <property type="component" value="Unassembled WGS sequence"/>
</dbReference>
<dbReference type="GO" id="GO:0003676">
    <property type="term" value="F:nucleic acid binding"/>
    <property type="evidence" value="ECO:0007669"/>
    <property type="project" value="InterPro"/>
</dbReference>
<dbReference type="GO" id="GO:0006397">
    <property type="term" value="P:mRNA processing"/>
    <property type="evidence" value="ECO:0007669"/>
    <property type="project" value="UniProtKB-KW"/>
</dbReference>
<feature type="compositionally biased region" description="Acidic residues" evidence="3">
    <location>
        <begin position="873"/>
        <end position="883"/>
    </location>
</feature>
<dbReference type="InterPro" id="IPR036875">
    <property type="entry name" value="Znf_CCHC_sf"/>
</dbReference>
<gene>
    <name evidence="5" type="ORF">B0H16DRAFT_1467984</name>
</gene>
<feature type="compositionally biased region" description="Basic residues" evidence="3">
    <location>
        <begin position="621"/>
        <end position="630"/>
    </location>
</feature>
<feature type="compositionally biased region" description="Basic and acidic residues" evidence="3">
    <location>
        <begin position="86"/>
        <end position="100"/>
    </location>
</feature>
<feature type="compositionally biased region" description="Acidic residues" evidence="3">
    <location>
        <begin position="810"/>
        <end position="827"/>
    </location>
</feature>
<evidence type="ECO:0000313" key="6">
    <source>
        <dbReference type="Proteomes" id="UP001215598"/>
    </source>
</evidence>
<dbReference type="PROSITE" id="PS50158">
    <property type="entry name" value="ZF_CCHC"/>
    <property type="match status" value="3"/>
</dbReference>
<name>A0AAD7MUJ5_9AGAR</name>
<feature type="compositionally biased region" description="Polar residues" evidence="3">
    <location>
        <begin position="927"/>
        <end position="948"/>
    </location>
</feature>
<evidence type="ECO:0000259" key="4">
    <source>
        <dbReference type="PROSITE" id="PS50158"/>
    </source>
</evidence>
<dbReference type="InterPro" id="IPR051714">
    <property type="entry name" value="Znf_CCHC_NABP"/>
</dbReference>
<feature type="compositionally biased region" description="Basic and acidic residues" evidence="3">
    <location>
        <begin position="857"/>
        <end position="872"/>
    </location>
</feature>
<feature type="compositionally biased region" description="Low complexity" evidence="3">
    <location>
        <begin position="70"/>
        <end position="84"/>
    </location>
</feature>
<proteinExistence type="predicted"/>
<sequence length="1186" mass="127942">MEGETLLSKLGGSSLDLWSQTRRCQQPDSEDNACIPRSRVEEGHSPIKNIKVNDWSLACAASVASHLESRASSSSSSTWSDLPSDNTKDSSFGRKSGEVRRSKARMMSVLNGKVVERTSSSVVSCKWDDVDVQEFVILPEAVSQLECLQTRKSEEWENVRIAVGGDGEGNKGGMVHGRPLFRDQLTLYFCGTLRRSFAAATLGHLTVSRAVDPNGLLHGPRTSPRDSGGSCLSHEPPLALGGQRAQPQKDSEVHKRIQRSGGCRGSESQWRRNRNRTRAVGTIGTIGDELACSMRKMNRTTDSEVEGVFESPEDGDCTLIFGPAILISMYESNECMINLVIVLTLSFEKLEREAELVVEAEKDIAVSFRFWRCYKWRQWSSPKRQPGSLLGAEIEVFAATTPRIVDAARQSLGYGANGPSKWQQASEPGSIVILQSERLGLAAQLWRPDSGRWIFRNQNRCRKQSFTIVTLVRLQNQIRGIRRGSLAKRINVTPMKPNEARCTTVRVQAGEAKPSLRPEGQPCHTRSDSPNLRHSRIWGLPVAAAWVNVASAGIGELMRWDKTLTHVTCALTAMGQSESRQRPPLEPQQPQQRLRRPLRNAIQILTPRRRHSSVTSEPTTRGRHTSRRWNRVFCCPSPSPSPSPSLADTEGKKASSVYEGTEEKGSVDSDSDSEKVLETALLGNSGHEASTPVSQLRRVDDEVTPDVNAEEGGNSATDSAVEGIGVHDSLDNSDDDIPPPIPEAEVTKEDEDTSENGDVGEKDDADADLATTQPVPLSPIAGSSASPHSIPLDNLDDNIPPIPQAQVTKEDEDTFDNGDVEEEGDADTDLHLSATAQDVPPHPTAGSSASTSYTSLDDIRPIPEAAVTKEDETTSEDEEDADADSATAQAVLPTIAGLSASPNSTSPASDSPSSSTDTLVHVPPNVGNVSQAVPNLAQWTPSPVQQSPPLRPGAGNVSQAVSALVRRSPPPVRQSPPSWTAGEGSQGGLPPNLRTGNTCYLCGEHGHWRNSCPKYPAEAKRLAQGITCSTCEGIGHYATDPVCRGRRSPVRQSPPSWSAGEGSQGGLPPNLRTGNTCYLCGEHGHWRNSCPKYPAEARRLAQGITCSTCGGIGHYATDPSPPSWTAGEGSQGGLPPNLRTGNTCYLCGEHGHWRNSCPKYPAEARRLAQGITCSTCGGIGHYATGQ</sequence>
<feature type="domain" description="CCHC-type" evidence="4">
    <location>
        <begin position="1144"/>
        <end position="1159"/>
    </location>
</feature>
<feature type="region of interest" description="Disordered" evidence="3">
    <location>
        <begin position="211"/>
        <end position="273"/>
    </location>
</feature>
<dbReference type="InterPro" id="IPR001878">
    <property type="entry name" value="Znf_CCHC"/>
</dbReference>